<gene>
    <name evidence="1" type="ORF">HETIRDRAFT_242409</name>
</gene>
<proteinExistence type="predicted"/>
<evidence type="ECO:0000313" key="2">
    <source>
        <dbReference type="Proteomes" id="UP000030671"/>
    </source>
</evidence>
<dbReference type="KEGG" id="hir:HETIRDRAFT_242409"/>
<protein>
    <recommendedName>
        <fullName evidence="3">Reverse transcriptase domain-containing protein</fullName>
    </recommendedName>
</protein>
<feature type="non-terminal residue" evidence="1">
    <location>
        <position position="174"/>
    </location>
</feature>
<sequence length="174" mass="19960">LINLFADDTTIYLGQEDRYNDLQDILSQWCTISGAKFNSTKMEIIPTGPTDHRARVLMTCQLHPDDEPLHTSIQIAPDGQAVHSLRAWIGNKIDNMMPWEPILDKINTHLNWWSLGHPTLDGKQLIVQMVVGASTQYLRKVHGMPTRIEEALVKTIRNFVWNENIPQIGLQYLY</sequence>
<dbReference type="STRING" id="747525.W4KAV7"/>
<dbReference type="Proteomes" id="UP000030671">
    <property type="component" value="Unassembled WGS sequence"/>
</dbReference>
<dbReference type="AlphaFoldDB" id="W4KAV7"/>
<keyword evidence="2" id="KW-1185">Reference proteome</keyword>
<evidence type="ECO:0000313" key="1">
    <source>
        <dbReference type="EMBL" id="ETW82500.1"/>
    </source>
</evidence>
<dbReference type="EMBL" id="KI925457">
    <property type="protein sequence ID" value="ETW82500.1"/>
    <property type="molecule type" value="Genomic_DNA"/>
</dbReference>
<name>W4KAV7_HETIT</name>
<accession>W4KAV7</accession>
<dbReference type="HOGENOM" id="CLU_077575_1_0_1"/>
<reference evidence="1 2" key="1">
    <citation type="journal article" date="2012" name="New Phytol.">
        <title>Insight into trade-off between wood decay and parasitism from the genome of a fungal forest pathogen.</title>
        <authorList>
            <person name="Olson A."/>
            <person name="Aerts A."/>
            <person name="Asiegbu F."/>
            <person name="Belbahri L."/>
            <person name="Bouzid O."/>
            <person name="Broberg A."/>
            <person name="Canback B."/>
            <person name="Coutinho P.M."/>
            <person name="Cullen D."/>
            <person name="Dalman K."/>
            <person name="Deflorio G."/>
            <person name="van Diepen L.T."/>
            <person name="Dunand C."/>
            <person name="Duplessis S."/>
            <person name="Durling M."/>
            <person name="Gonthier P."/>
            <person name="Grimwood J."/>
            <person name="Fossdal C.G."/>
            <person name="Hansson D."/>
            <person name="Henrissat B."/>
            <person name="Hietala A."/>
            <person name="Himmelstrand K."/>
            <person name="Hoffmeister D."/>
            <person name="Hogberg N."/>
            <person name="James T.Y."/>
            <person name="Karlsson M."/>
            <person name="Kohler A."/>
            <person name="Kues U."/>
            <person name="Lee Y.H."/>
            <person name="Lin Y.C."/>
            <person name="Lind M."/>
            <person name="Lindquist E."/>
            <person name="Lombard V."/>
            <person name="Lucas S."/>
            <person name="Lunden K."/>
            <person name="Morin E."/>
            <person name="Murat C."/>
            <person name="Park J."/>
            <person name="Raffaello T."/>
            <person name="Rouze P."/>
            <person name="Salamov A."/>
            <person name="Schmutz J."/>
            <person name="Solheim H."/>
            <person name="Stahlberg J."/>
            <person name="Velez H."/>
            <person name="de Vries R.P."/>
            <person name="Wiebenga A."/>
            <person name="Woodward S."/>
            <person name="Yakovlev I."/>
            <person name="Garbelotto M."/>
            <person name="Martin F."/>
            <person name="Grigoriev I.V."/>
            <person name="Stenlid J."/>
        </authorList>
    </citation>
    <scope>NUCLEOTIDE SEQUENCE [LARGE SCALE GENOMIC DNA]</scope>
    <source>
        <strain evidence="1 2">TC 32-1</strain>
    </source>
</reference>
<dbReference type="RefSeq" id="XP_009544858.1">
    <property type="nucleotide sequence ID" value="XM_009546563.1"/>
</dbReference>
<dbReference type="GeneID" id="20668928"/>
<feature type="non-terminal residue" evidence="1">
    <location>
        <position position="1"/>
    </location>
</feature>
<dbReference type="eggNOG" id="ENOG502SCY7">
    <property type="taxonomic scope" value="Eukaryota"/>
</dbReference>
<dbReference type="OrthoDB" id="2205812at2759"/>
<dbReference type="InParanoid" id="W4KAV7"/>
<evidence type="ECO:0008006" key="3">
    <source>
        <dbReference type="Google" id="ProtNLM"/>
    </source>
</evidence>
<organism evidence="1 2">
    <name type="scientific">Heterobasidion irregulare (strain TC 32-1)</name>
    <dbReference type="NCBI Taxonomy" id="747525"/>
    <lineage>
        <taxon>Eukaryota</taxon>
        <taxon>Fungi</taxon>
        <taxon>Dikarya</taxon>
        <taxon>Basidiomycota</taxon>
        <taxon>Agaricomycotina</taxon>
        <taxon>Agaricomycetes</taxon>
        <taxon>Russulales</taxon>
        <taxon>Bondarzewiaceae</taxon>
        <taxon>Heterobasidion</taxon>
        <taxon>Heterobasidion annosum species complex</taxon>
    </lineage>
</organism>